<evidence type="ECO:0000256" key="4">
    <source>
        <dbReference type="ARBA" id="ARBA00023002"/>
    </source>
</evidence>
<comment type="caution">
    <text evidence="6">The sequence shown here is derived from an EMBL/GenBank/DDBJ whole genome shotgun (WGS) entry which is preliminary data.</text>
</comment>
<evidence type="ECO:0000256" key="3">
    <source>
        <dbReference type="ARBA" id="ARBA00022827"/>
    </source>
</evidence>
<dbReference type="InterPro" id="IPR023753">
    <property type="entry name" value="FAD/NAD-binding_dom"/>
</dbReference>
<dbReference type="Proteomes" id="UP001174210">
    <property type="component" value="Unassembled WGS sequence"/>
</dbReference>
<evidence type="ECO:0000313" key="7">
    <source>
        <dbReference type="Proteomes" id="UP001174210"/>
    </source>
</evidence>
<name>A0ABT8IV81_9MICO</name>
<organism evidence="6 7">
    <name type="scientific">Leifsonia virtsii</name>
    <dbReference type="NCBI Taxonomy" id="3035915"/>
    <lineage>
        <taxon>Bacteria</taxon>
        <taxon>Bacillati</taxon>
        <taxon>Actinomycetota</taxon>
        <taxon>Actinomycetes</taxon>
        <taxon>Micrococcales</taxon>
        <taxon>Microbacteriaceae</taxon>
        <taxon>Leifsonia</taxon>
    </lineage>
</organism>
<dbReference type="Gene3D" id="3.30.390.30">
    <property type="match status" value="1"/>
</dbReference>
<protein>
    <submittedName>
        <fullName evidence="6">FAD-dependent oxidoreductase</fullName>
    </submittedName>
</protein>
<accession>A0ABT8IV81</accession>
<dbReference type="Pfam" id="PF07992">
    <property type="entry name" value="Pyr_redox_2"/>
    <property type="match status" value="1"/>
</dbReference>
<dbReference type="SUPFAM" id="SSF55424">
    <property type="entry name" value="FAD/NAD-linked reductases, dimerisation (C-terminal) domain"/>
    <property type="match status" value="1"/>
</dbReference>
<reference evidence="6" key="1">
    <citation type="submission" date="2023-03" db="EMBL/GenBank/DDBJ databases">
        <title>MT1 and MT2 Draft Genomes of Novel Species.</title>
        <authorList>
            <person name="Venkateswaran K."/>
        </authorList>
    </citation>
    <scope>NUCLEOTIDE SEQUENCE</scope>
    <source>
        <strain evidence="6">F6_8S_P_1A</strain>
    </source>
</reference>
<feature type="domain" description="FAD/NAD(P)-binding" evidence="5">
    <location>
        <begin position="4"/>
        <end position="299"/>
    </location>
</feature>
<keyword evidence="7" id="KW-1185">Reference proteome</keyword>
<evidence type="ECO:0000256" key="1">
    <source>
        <dbReference type="ARBA" id="ARBA00001974"/>
    </source>
</evidence>
<keyword evidence="2" id="KW-0285">Flavoprotein</keyword>
<comment type="cofactor">
    <cofactor evidence="1">
        <name>FAD</name>
        <dbReference type="ChEBI" id="CHEBI:57692"/>
    </cofactor>
</comment>
<gene>
    <name evidence="6" type="ORF">P5G59_06060</name>
</gene>
<evidence type="ECO:0000313" key="6">
    <source>
        <dbReference type="EMBL" id="MDN4596695.1"/>
    </source>
</evidence>
<dbReference type="InterPro" id="IPR036188">
    <property type="entry name" value="FAD/NAD-bd_sf"/>
</dbReference>
<dbReference type="PRINTS" id="PR00368">
    <property type="entry name" value="FADPNR"/>
</dbReference>
<dbReference type="RefSeq" id="WP_301217026.1">
    <property type="nucleotide sequence ID" value="NZ_JAROCB010000002.1"/>
</dbReference>
<sequence>MSGQLVVVGASVAATALIERIRELGNREPITVVDSDPDAPYDRPPVSKHYLVEADSSDIAVDWSDLDVSLVRAHATGVDPSAKLLLIEEAGMSRSIPFENLVIATGAIPARLPIEPPDTLVLRSADDARRLRMHTEGGRSVIIIGAGAIGVELASSLAARGCTATLVDRAAGPLERLLAGHLSAETTEWLESAGVRCVWKADIAAIEHAGDGWTVELRGEETLRADLLVSAVGARPAVAWLQGSGLLTDGALIADEAGRVVVEDQPRGEVFAIGDVVTRRHDDGSLQRTESWAAARQHATQLAEDLCGAQRGTAPKPYFWTEVAGRMVQVVGSLSPDDELVLETANPERRSALYRAAGAGEDEAFIGVNAQPRIARILMGA</sequence>
<dbReference type="InterPro" id="IPR050446">
    <property type="entry name" value="FAD-oxidoreductase/Apoptosis"/>
</dbReference>
<keyword evidence="3" id="KW-0274">FAD</keyword>
<dbReference type="PANTHER" id="PTHR43557:SF2">
    <property type="entry name" value="RIESKE DOMAIN-CONTAINING PROTEIN-RELATED"/>
    <property type="match status" value="1"/>
</dbReference>
<proteinExistence type="predicted"/>
<dbReference type="EMBL" id="JAROCB010000002">
    <property type="protein sequence ID" value="MDN4596695.1"/>
    <property type="molecule type" value="Genomic_DNA"/>
</dbReference>
<dbReference type="PANTHER" id="PTHR43557">
    <property type="entry name" value="APOPTOSIS-INDUCING FACTOR 1"/>
    <property type="match status" value="1"/>
</dbReference>
<evidence type="ECO:0000259" key="5">
    <source>
        <dbReference type="Pfam" id="PF07992"/>
    </source>
</evidence>
<evidence type="ECO:0000256" key="2">
    <source>
        <dbReference type="ARBA" id="ARBA00022630"/>
    </source>
</evidence>
<dbReference type="InterPro" id="IPR016156">
    <property type="entry name" value="FAD/NAD-linked_Rdtase_dimer_sf"/>
</dbReference>
<dbReference type="SUPFAM" id="SSF51905">
    <property type="entry name" value="FAD/NAD(P)-binding domain"/>
    <property type="match status" value="1"/>
</dbReference>
<keyword evidence="4" id="KW-0560">Oxidoreductase</keyword>
<dbReference type="Gene3D" id="3.50.50.60">
    <property type="entry name" value="FAD/NAD(P)-binding domain"/>
    <property type="match status" value="2"/>
</dbReference>